<dbReference type="Pfam" id="PF00370">
    <property type="entry name" value="FGGY_N"/>
    <property type="match status" value="1"/>
</dbReference>
<evidence type="ECO:0000256" key="3">
    <source>
        <dbReference type="ARBA" id="ARBA00022777"/>
    </source>
</evidence>
<dbReference type="InterPro" id="IPR043129">
    <property type="entry name" value="ATPase_NBD"/>
</dbReference>
<keyword evidence="2" id="KW-0808">Transferase</keyword>
<evidence type="ECO:0000256" key="2">
    <source>
        <dbReference type="ARBA" id="ARBA00022679"/>
    </source>
</evidence>
<reference evidence="6 7" key="1">
    <citation type="submission" date="2021-03" db="EMBL/GenBank/DDBJ databases">
        <title>Thermosipho ferrireducens sp.nov., an anaerobic thermophilic iron-reducing bacterium isolated from a deep-sea hydrothermal sulfide deposits.</title>
        <authorList>
            <person name="Zeng X."/>
            <person name="Chen Y."/>
            <person name="Shao Z."/>
        </authorList>
    </citation>
    <scope>NUCLEOTIDE SEQUENCE [LARGE SCALE GENOMIC DNA]</scope>
    <source>
        <strain evidence="6 7">JL129W03</strain>
    </source>
</reference>
<dbReference type="GO" id="GO:0016301">
    <property type="term" value="F:kinase activity"/>
    <property type="evidence" value="ECO:0007669"/>
    <property type="project" value="UniProtKB-KW"/>
</dbReference>
<dbReference type="Pfam" id="PF02782">
    <property type="entry name" value="FGGY_C"/>
    <property type="match status" value="1"/>
</dbReference>
<dbReference type="InterPro" id="IPR018485">
    <property type="entry name" value="FGGY_C"/>
</dbReference>
<accession>A0ABX7S7V4</accession>
<evidence type="ECO:0000256" key="1">
    <source>
        <dbReference type="ARBA" id="ARBA00009156"/>
    </source>
</evidence>
<keyword evidence="7" id="KW-1185">Reference proteome</keyword>
<dbReference type="InterPro" id="IPR050406">
    <property type="entry name" value="FGGY_Carb_Kinase"/>
</dbReference>
<feature type="domain" description="Carbohydrate kinase FGGY C-terminal" evidence="5">
    <location>
        <begin position="262"/>
        <end position="450"/>
    </location>
</feature>
<keyword evidence="3 6" id="KW-0418">Kinase</keyword>
<dbReference type="PANTHER" id="PTHR43095:SF5">
    <property type="entry name" value="XYLULOSE KINASE"/>
    <property type="match status" value="1"/>
</dbReference>
<proteinExistence type="inferred from homology"/>
<dbReference type="PIRSF" id="PIRSF000538">
    <property type="entry name" value="GlpK"/>
    <property type="match status" value="1"/>
</dbReference>
<dbReference type="PANTHER" id="PTHR43095">
    <property type="entry name" value="SUGAR KINASE"/>
    <property type="match status" value="1"/>
</dbReference>
<evidence type="ECO:0000313" key="6">
    <source>
        <dbReference type="EMBL" id="QTA38294.1"/>
    </source>
</evidence>
<feature type="domain" description="Carbohydrate kinase FGGY N-terminal" evidence="4">
    <location>
        <begin position="4"/>
        <end position="251"/>
    </location>
</feature>
<dbReference type="InterPro" id="IPR000577">
    <property type="entry name" value="Carb_kinase_FGGY"/>
</dbReference>
<dbReference type="InterPro" id="IPR018484">
    <property type="entry name" value="FGGY_N"/>
</dbReference>
<comment type="similarity">
    <text evidence="1">Belongs to the FGGY kinase family.</text>
</comment>
<sequence>MGVALVIDCGTQSLRALLFDKKGKLLDKEKVEFEPYFSLKPGWAEQNVNVYWEALCKATKTLKYRNQKLFEKLLGVSVTTQRDTVVVVDEAGKPLRPAILWLDQRKAKNVVSLKFKDKLLFSVVRMKETVERIYKKTRANWLKENEPEIWRKVHKYLLLSGYLIYKLTGEYVDSKASQIGHIPFDYKKQNWPENDKSFRWRVFGVKREMLPKLAEPCTEIGQIGRKISEETGIPEGTPVILSGSDKGCETLGTGCVDEKCASLSFGTTATVQTTSARYFEPILFMPPYPAVYPGYYNPEIEIFRGYWLISWFKKEFGFIEIEKSKKVGIPAEVLLDHLLDEVPAGSHGLILHPMWTPGLDMPNARGAIIGFSDVHTRAHIYRAIIEGINYALRDGLERIEKKGKVKVKRLTVSGGGSQSDKICQITANMFNLPVCKVQTHETSGLGAAICVFTGRKYYASIEEAVKEMVRYVKVYEPNPEEVRVYERLYYEVYKKVYSSLKRIYVKIKEVTQCEGD</sequence>
<dbReference type="Proteomes" id="UP000671862">
    <property type="component" value="Chromosome"/>
</dbReference>
<evidence type="ECO:0000313" key="7">
    <source>
        <dbReference type="Proteomes" id="UP000671862"/>
    </source>
</evidence>
<protein>
    <submittedName>
        <fullName evidence="6">FGGY-family carbohydrate kinase</fullName>
    </submittedName>
</protein>
<gene>
    <name evidence="6" type="ORF">JYK00_01780</name>
</gene>
<evidence type="ECO:0000259" key="5">
    <source>
        <dbReference type="Pfam" id="PF02782"/>
    </source>
</evidence>
<dbReference type="SUPFAM" id="SSF53067">
    <property type="entry name" value="Actin-like ATPase domain"/>
    <property type="match status" value="2"/>
</dbReference>
<dbReference type="Gene3D" id="3.30.420.40">
    <property type="match status" value="2"/>
</dbReference>
<dbReference type="RefSeq" id="WP_207567013.1">
    <property type="nucleotide sequence ID" value="NZ_CP071446.1"/>
</dbReference>
<dbReference type="EMBL" id="CP071446">
    <property type="protein sequence ID" value="QTA38294.1"/>
    <property type="molecule type" value="Genomic_DNA"/>
</dbReference>
<dbReference type="CDD" id="cd07779">
    <property type="entry name" value="ASKHA_NBD_FGGY_YgcE-like"/>
    <property type="match status" value="1"/>
</dbReference>
<evidence type="ECO:0000259" key="4">
    <source>
        <dbReference type="Pfam" id="PF00370"/>
    </source>
</evidence>
<name>A0ABX7S7V4_9BACT</name>
<organism evidence="6 7">
    <name type="scientific">Thermosipho ferrireducens</name>
    <dbReference type="NCBI Taxonomy" id="2571116"/>
    <lineage>
        <taxon>Bacteria</taxon>
        <taxon>Thermotogati</taxon>
        <taxon>Thermotogota</taxon>
        <taxon>Thermotogae</taxon>
        <taxon>Thermotogales</taxon>
        <taxon>Fervidobacteriaceae</taxon>
        <taxon>Thermosipho</taxon>
    </lineage>
</organism>